<evidence type="ECO:0000256" key="1">
    <source>
        <dbReference type="SAM" id="MobiDB-lite"/>
    </source>
</evidence>
<dbReference type="EMBL" id="JBEPNW010000002">
    <property type="protein sequence ID" value="MET3865167.1"/>
    <property type="molecule type" value="Genomic_DNA"/>
</dbReference>
<reference evidence="2 3" key="1">
    <citation type="submission" date="2024-06" db="EMBL/GenBank/DDBJ databases">
        <title>Genomics of switchgrass bacterial isolates.</title>
        <authorList>
            <person name="Shade A."/>
        </authorList>
    </citation>
    <scope>NUCLEOTIDE SEQUENCE [LARGE SCALE GENOMIC DNA]</scope>
    <source>
        <strain evidence="2 3">PvP084</strain>
    </source>
</reference>
<sequence>MVNEPMDFGSKSWSRYRYRYPTESRSLRPGTVQGIRTAPTQEPAMIRIGRPTPP</sequence>
<comment type="caution">
    <text evidence="2">The sequence shown here is derived from an EMBL/GenBank/DDBJ whole genome shotgun (WGS) entry which is preliminary data.</text>
</comment>
<feature type="region of interest" description="Disordered" evidence="1">
    <location>
        <begin position="25"/>
        <end position="54"/>
    </location>
</feature>
<dbReference type="Proteomes" id="UP001549119">
    <property type="component" value="Unassembled WGS sequence"/>
</dbReference>
<accession>A0ABV2NFA1</accession>
<organism evidence="2 3">
    <name type="scientific">Methylobacterium radiotolerans</name>
    <dbReference type="NCBI Taxonomy" id="31998"/>
    <lineage>
        <taxon>Bacteria</taxon>
        <taxon>Pseudomonadati</taxon>
        <taxon>Pseudomonadota</taxon>
        <taxon>Alphaproteobacteria</taxon>
        <taxon>Hyphomicrobiales</taxon>
        <taxon>Methylobacteriaceae</taxon>
        <taxon>Methylobacterium</taxon>
    </lineage>
</organism>
<protein>
    <submittedName>
        <fullName evidence="2">Uncharacterized protein</fullName>
    </submittedName>
</protein>
<keyword evidence="3" id="KW-1185">Reference proteome</keyword>
<evidence type="ECO:0000313" key="3">
    <source>
        <dbReference type="Proteomes" id="UP001549119"/>
    </source>
</evidence>
<proteinExistence type="predicted"/>
<gene>
    <name evidence="2" type="ORF">ABIC20_002476</name>
</gene>
<evidence type="ECO:0000313" key="2">
    <source>
        <dbReference type="EMBL" id="MET3865167.1"/>
    </source>
</evidence>
<name>A0ABV2NFA1_9HYPH</name>